<dbReference type="EMBL" id="RHHQ01000022">
    <property type="protein sequence ID" value="RNB81613.1"/>
    <property type="molecule type" value="Genomic_DNA"/>
</dbReference>
<protein>
    <submittedName>
        <fullName evidence="1">Uncharacterized protein</fullName>
    </submittedName>
</protein>
<proteinExistence type="predicted"/>
<organism evidence="1 2">
    <name type="scientific">Brevibacillus fluminis</name>
    <dbReference type="NCBI Taxonomy" id="511487"/>
    <lineage>
        <taxon>Bacteria</taxon>
        <taxon>Bacillati</taxon>
        <taxon>Bacillota</taxon>
        <taxon>Bacilli</taxon>
        <taxon>Bacillales</taxon>
        <taxon>Paenibacillaceae</taxon>
        <taxon>Brevibacillus</taxon>
    </lineage>
</organism>
<dbReference type="OrthoDB" id="1955035at2"/>
<reference evidence="1 2" key="1">
    <citation type="submission" date="2018-10" db="EMBL/GenBank/DDBJ databases">
        <title>Phylogenomics of Brevibacillus.</title>
        <authorList>
            <person name="Dunlap C."/>
        </authorList>
    </citation>
    <scope>NUCLEOTIDE SEQUENCE [LARGE SCALE GENOMIC DNA]</scope>
    <source>
        <strain evidence="1 2">JCM 15716</strain>
    </source>
</reference>
<comment type="caution">
    <text evidence="1">The sequence shown here is derived from an EMBL/GenBank/DDBJ whole genome shotgun (WGS) entry which is preliminary data.</text>
</comment>
<dbReference type="Pfam" id="PF21835">
    <property type="entry name" value="YIEGIA_cap"/>
    <property type="match status" value="1"/>
</dbReference>
<evidence type="ECO:0000313" key="1">
    <source>
        <dbReference type="EMBL" id="RNB81613.1"/>
    </source>
</evidence>
<gene>
    <name evidence="1" type="ORF">EDM56_25175</name>
</gene>
<dbReference type="InterPro" id="IPR054055">
    <property type="entry name" value="YpzH"/>
</dbReference>
<dbReference type="RefSeq" id="WP_122920697.1">
    <property type="nucleotide sequence ID" value="NZ_RHHQ01000022.1"/>
</dbReference>
<name>A0A3M8D0X5_9BACL</name>
<dbReference type="Proteomes" id="UP000271031">
    <property type="component" value="Unassembled WGS sequence"/>
</dbReference>
<keyword evidence="2" id="KW-1185">Reference proteome</keyword>
<sequence length="60" mass="6616">MENQIIAIVTLQKEKIGGGAPIFVVDTADDLQKVAFTLEKILDGMVHEITGETLVIVRHR</sequence>
<evidence type="ECO:0000313" key="2">
    <source>
        <dbReference type="Proteomes" id="UP000271031"/>
    </source>
</evidence>
<dbReference type="AlphaFoldDB" id="A0A3M8D0X5"/>
<accession>A0A3M8D0X5</accession>